<feature type="transmembrane region" description="Helical" evidence="2">
    <location>
        <begin position="418"/>
        <end position="435"/>
    </location>
</feature>
<dbReference type="NCBIfam" id="TIGR01167">
    <property type="entry name" value="LPXTG_anchor"/>
    <property type="match status" value="1"/>
</dbReference>
<dbReference type="EMBL" id="JACHHK010000004">
    <property type="protein sequence ID" value="MBB5183218.1"/>
    <property type="molecule type" value="Genomic_DNA"/>
</dbReference>
<reference evidence="4 5" key="1">
    <citation type="submission" date="2020-08" db="EMBL/GenBank/DDBJ databases">
        <title>Genomic Encyclopedia of Type Strains, Phase IV (KMG-IV): sequencing the most valuable type-strain genomes for metagenomic binning, comparative biology and taxonomic classification.</title>
        <authorList>
            <person name="Goeker M."/>
        </authorList>
    </citation>
    <scope>NUCLEOTIDE SEQUENCE [LARGE SCALE GENOMIC DNA]</scope>
    <source>
        <strain evidence="4 5">DSM 25799</strain>
    </source>
</reference>
<organism evidence="4 5">
    <name type="scientific">Catenisphaera adipataccumulans</name>
    <dbReference type="NCBI Taxonomy" id="700500"/>
    <lineage>
        <taxon>Bacteria</taxon>
        <taxon>Bacillati</taxon>
        <taxon>Bacillota</taxon>
        <taxon>Erysipelotrichia</taxon>
        <taxon>Erysipelotrichales</taxon>
        <taxon>Erysipelotrichaceae</taxon>
        <taxon>Catenisphaera</taxon>
    </lineage>
</organism>
<gene>
    <name evidence="4" type="ORF">HNQ47_001239</name>
</gene>
<dbReference type="Proteomes" id="UP000539953">
    <property type="component" value="Unassembled WGS sequence"/>
</dbReference>
<comment type="caution">
    <text evidence="4">The sequence shown here is derived from an EMBL/GenBank/DDBJ whole genome shotgun (WGS) entry which is preliminary data.</text>
</comment>
<feature type="region of interest" description="Disordered" evidence="1">
    <location>
        <begin position="36"/>
        <end position="60"/>
    </location>
</feature>
<evidence type="ECO:0000256" key="3">
    <source>
        <dbReference type="SAM" id="SignalP"/>
    </source>
</evidence>
<keyword evidence="2" id="KW-0812">Transmembrane</keyword>
<evidence type="ECO:0000313" key="5">
    <source>
        <dbReference type="Proteomes" id="UP000539953"/>
    </source>
</evidence>
<sequence>MKSFRKLSFCLAVSSAAAAGIILPLDTSPILAEEQTTQQTPAVNSTQAHTTHTWGNPSWTWSEDHTSATVTLTCQQGGETKTVNATVTKTILKPATCAQEGKVRYFAKAVTDNGTFVDWKTDTLPKTAHHYGNPQWTWNGLASAKVTLTCSVCGHTETFDATMSTRALKPAMCTQQGKGTRYARYDYNGSTWVDYQTFQTPTEEHDYENPVWNWNEDHTAATVTVTCAVCGEEKTFDATVTNSVTDPTCTENGTKVATASATIPANVSIDVATYPENTTVPTQTKTITDTYSEEIPATGHEWGDAQWTWNDDNTKATVTLTCANCGETKTLEAEITKEVLSEPTDKEDGAALYIAAAQDEDGTVWYSWKLMSVPKTGKAEVKKDGAGTKKDAAVKTVKATVIKKETIKSPETGTEEHTGFYAMTAALSAALFAVFKRKKRNA</sequence>
<dbReference type="AlphaFoldDB" id="A0A7W8FVJ7"/>
<keyword evidence="2" id="KW-0472">Membrane</keyword>
<accession>A0A7W8FVJ7</accession>
<feature type="chain" id="PRO_5031032758" evidence="3">
    <location>
        <begin position="33"/>
        <end position="442"/>
    </location>
</feature>
<keyword evidence="2" id="KW-1133">Transmembrane helix</keyword>
<feature type="signal peptide" evidence="3">
    <location>
        <begin position="1"/>
        <end position="32"/>
    </location>
</feature>
<evidence type="ECO:0000313" key="4">
    <source>
        <dbReference type="EMBL" id="MBB5183218.1"/>
    </source>
</evidence>
<keyword evidence="5" id="KW-1185">Reference proteome</keyword>
<evidence type="ECO:0000256" key="1">
    <source>
        <dbReference type="SAM" id="MobiDB-lite"/>
    </source>
</evidence>
<keyword evidence="3" id="KW-0732">Signal</keyword>
<dbReference type="RefSeq" id="WP_183328514.1">
    <property type="nucleotide sequence ID" value="NZ_JACHHK010000004.1"/>
</dbReference>
<name>A0A7W8FVJ7_9FIRM</name>
<proteinExistence type="predicted"/>
<evidence type="ECO:0000256" key="2">
    <source>
        <dbReference type="SAM" id="Phobius"/>
    </source>
</evidence>
<protein>
    <submittedName>
        <fullName evidence="4">LPXTG-motif cell wall-anchored protein</fullName>
    </submittedName>
</protein>